<keyword evidence="1" id="KW-0677">Repeat</keyword>
<organism evidence="5 6">
    <name type="scientific">Flavivirga spongiicola</name>
    <dbReference type="NCBI Taxonomy" id="421621"/>
    <lineage>
        <taxon>Bacteria</taxon>
        <taxon>Pseudomonadati</taxon>
        <taxon>Bacteroidota</taxon>
        <taxon>Flavobacteriia</taxon>
        <taxon>Flavobacteriales</taxon>
        <taxon>Flavobacteriaceae</taxon>
        <taxon>Flavivirga</taxon>
    </lineage>
</organism>
<dbReference type="PROSITE" id="PS50005">
    <property type="entry name" value="TPR"/>
    <property type="match status" value="1"/>
</dbReference>
<dbReference type="InterPro" id="IPR011990">
    <property type="entry name" value="TPR-like_helical_dom_sf"/>
</dbReference>
<evidence type="ECO:0000256" key="3">
    <source>
        <dbReference type="PROSITE-ProRule" id="PRU00339"/>
    </source>
</evidence>
<proteinExistence type="predicted"/>
<keyword evidence="4" id="KW-0732">Signal</keyword>
<name>A0ABU7XYD4_9FLAO</name>
<dbReference type="InterPro" id="IPR019734">
    <property type="entry name" value="TPR_rpt"/>
</dbReference>
<evidence type="ECO:0000313" key="5">
    <source>
        <dbReference type="EMBL" id="MEF3834825.1"/>
    </source>
</evidence>
<dbReference type="Pfam" id="PF07719">
    <property type="entry name" value="TPR_2"/>
    <property type="match status" value="1"/>
</dbReference>
<dbReference type="SMART" id="SM00028">
    <property type="entry name" value="TPR"/>
    <property type="match status" value="2"/>
</dbReference>
<protein>
    <submittedName>
        <fullName evidence="5">Tetratricopeptide repeat protein</fullName>
    </submittedName>
</protein>
<feature type="repeat" description="TPR" evidence="3">
    <location>
        <begin position="335"/>
        <end position="368"/>
    </location>
</feature>
<evidence type="ECO:0000313" key="6">
    <source>
        <dbReference type="Proteomes" id="UP001337305"/>
    </source>
</evidence>
<dbReference type="EMBL" id="JAODOP010000004">
    <property type="protein sequence ID" value="MEF3834825.1"/>
    <property type="molecule type" value="Genomic_DNA"/>
</dbReference>
<evidence type="ECO:0000256" key="2">
    <source>
        <dbReference type="ARBA" id="ARBA00022803"/>
    </source>
</evidence>
<dbReference type="PROSITE" id="PS50293">
    <property type="entry name" value="TPR_REGION"/>
    <property type="match status" value="1"/>
</dbReference>
<keyword evidence="6" id="KW-1185">Reference proteome</keyword>
<keyword evidence="2 3" id="KW-0802">TPR repeat</keyword>
<gene>
    <name evidence="5" type="ORF">N1F79_16955</name>
</gene>
<dbReference type="RefSeq" id="WP_303307135.1">
    <property type="nucleotide sequence ID" value="NZ_JAODOP010000004.1"/>
</dbReference>
<dbReference type="Proteomes" id="UP001337305">
    <property type="component" value="Unassembled WGS sequence"/>
</dbReference>
<comment type="caution">
    <text evidence="5">The sequence shown here is derived from an EMBL/GenBank/DDBJ whole genome shotgun (WGS) entry which is preliminary data.</text>
</comment>
<dbReference type="InterPro" id="IPR013105">
    <property type="entry name" value="TPR_2"/>
</dbReference>
<dbReference type="Gene3D" id="1.25.40.10">
    <property type="entry name" value="Tetratricopeptide repeat domain"/>
    <property type="match status" value="1"/>
</dbReference>
<reference evidence="5 6" key="1">
    <citation type="submission" date="2022-09" db="EMBL/GenBank/DDBJ databases">
        <title>Genome sequencing of Flavivirga sp. MEBiC05379.</title>
        <authorList>
            <person name="Oh H.-M."/>
            <person name="Kwon K.K."/>
            <person name="Park M.J."/>
            <person name="Yang S.-H."/>
        </authorList>
    </citation>
    <scope>NUCLEOTIDE SEQUENCE [LARGE SCALE GENOMIC DNA]</scope>
    <source>
        <strain evidence="5 6">MEBiC05379</strain>
    </source>
</reference>
<evidence type="ECO:0000256" key="1">
    <source>
        <dbReference type="ARBA" id="ARBA00022737"/>
    </source>
</evidence>
<feature type="signal peptide" evidence="4">
    <location>
        <begin position="1"/>
        <end position="21"/>
    </location>
</feature>
<accession>A0ABU7XYD4</accession>
<evidence type="ECO:0000256" key="4">
    <source>
        <dbReference type="SAM" id="SignalP"/>
    </source>
</evidence>
<dbReference type="SUPFAM" id="SSF48452">
    <property type="entry name" value="TPR-like"/>
    <property type="match status" value="1"/>
</dbReference>
<feature type="chain" id="PRO_5046394803" evidence="4">
    <location>
        <begin position="22"/>
        <end position="461"/>
    </location>
</feature>
<sequence length="461" mass="52812">MITKLTLLFTLLFIGFNSTFAQNNEECKDKLSLFHEYAKVENYDAAYEPWMYVRNNCPELNIAIYKYGEDILEAKIKQTQGIDKTGFINDLLKLWEQRAKYFPSKTKKGKYTAMACQLKYDNKKILRNTDSELYDCFNETFKADKATFTNPKSLYTYFSLIVDLYDNGEKSAQDLFNKYDDISEKIEVEIKNYSEKLNALIIKKDDGLVLTKKEKQYKKYYEKSLKSYNQISISMAGKSNIRSNCENLIPLYEKGFESHKSDAVWLKRAVNKMYHKGCTNVLLYENMVKAYDDTAPSADTKYFVATVLLKNGKEAEAESYLKQAFNLESDTYKKGKLAYKIGLILKNKGKFSQARIYFNRALKLNPSNGAPHLSIASMYNASAKNCGNSNFNKRAVYWLAAKEAQKASRVDPTLKKDAAQSAASYKAKAPTKQEIFIEGNSGETIKIECWIKSSIKVPVIK</sequence>